<dbReference type="PANTHER" id="PTHR44154:SF1">
    <property type="entry name" value="QUINONE OXIDOREDUCTASE"/>
    <property type="match status" value="1"/>
</dbReference>
<dbReference type="GO" id="GO:0003960">
    <property type="term" value="F:quinone reductase (NADPH) activity"/>
    <property type="evidence" value="ECO:0007669"/>
    <property type="project" value="TreeGrafter"/>
</dbReference>
<dbReference type="CDD" id="cd08253">
    <property type="entry name" value="zeta_crystallin"/>
    <property type="match status" value="1"/>
</dbReference>
<dbReference type="OrthoDB" id="3941538at2759"/>
<dbReference type="InterPro" id="IPR051603">
    <property type="entry name" value="Zinc-ADH_QOR/CCCR"/>
</dbReference>
<dbReference type="SUPFAM" id="SSF51735">
    <property type="entry name" value="NAD(P)-binding Rossmann-fold domains"/>
    <property type="match status" value="1"/>
</dbReference>
<dbReference type="GO" id="GO:0003730">
    <property type="term" value="F:mRNA 3'-UTR binding"/>
    <property type="evidence" value="ECO:0007669"/>
    <property type="project" value="TreeGrafter"/>
</dbReference>
<dbReference type="Pfam" id="PF08240">
    <property type="entry name" value="ADH_N"/>
    <property type="match status" value="1"/>
</dbReference>
<protein>
    <recommendedName>
        <fullName evidence="2">Enoyl reductase (ER) domain-containing protein</fullName>
    </recommendedName>
</protein>
<reference evidence="3 4" key="1">
    <citation type="submission" date="2018-04" db="EMBL/GenBank/DDBJ databases">
        <title>The genome of golden apple snail Pomacea canaliculata provides insight into stress tolerance and invasive adaptation.</title>
        <authorList>
            <person name="Liu C."/>
            <person name="Liu B."/>
            <person name="Ren Y."/>
            <person name="Zhang Y."/>
            <person name="Wang H."/>
            <person name="Li S."/>
            <person name="Jiang F."/>
            <person name="Yin L."/>
            <person name="Zhang G."/>
            <person name="Qian W."/>
            <person name="Fan W."/>
        </authorList>
    </citation>
    <scope>NUCLEOTIDE SEQUENCE [LARGE SCALE GENOMIC DNA]</scope>
    <source>
        <strain evidence="3">SZHN2017</strain>
        <tissue evidence="3">Muscle</tissue>
    </source>
</reference>
<accession>A0A2T7P4R8</accession>
<proteinExistence type="predicted"/>
<dbReference type="Pfam" id="PF00107">
    <property type="entry name" value="ADH_zinc_N"/>
    <property type="match status" value="1"/>
</dbReference>
<organism evidence="3 4">
    <name type="scientific">Pomacea canaliculata</name>
    <name type="common">Golden apple snail</name>
    <dbReference type="NCBI Taxonomy" id="400727"/>
    <lineage>
        <taxon>Eukaryota</taxon>
        <taxon>Metazoa</taxon>
        <taxon>Spiralia</taxon>
        <taxon>Lophotrochozoa</taxon>
        <taxon>Mollusca</taxon>
        <taxon>Gastropoda</taxon>
        <taxon>Caenogastropoda</taxon>
        <taxon>Architaenioglossa</taxon>
        <taxon>Ampullarioidea</taxon>
        <taxon>Ampullariidae</taxon>
        <taxon>Pomacea</taxon>
    </lineage>
</organism>
<keyword evidence="1" id="KW-0521">NADP</keyword>
<dbReference type="InterPro" id="IPR013149">
    <property type="entry name" value="ADH-like_C"/>
</dbReference>
<evidence type="ECO:0000313" key="4">
    <source>
        <dbReference type="Proteomes" id="UP000245119"/>
    </source>
</evidence>
<dbReference type="AlphaFoldDB" id="A0A2T7P4R8"/>
<dbReference type="GO" id="GO:0070402">
    <property type="term" value="F:NADPH binding"/>
    <property type="evidence" value="ECO:0007669"/>
    <property type="project" value="TreeGrafter"/>
</dbReference>
<dbReference type="Gene3D" id="3.90.180.10">
    <property type="entry name" value="Medium-chain alcohol dehydrogenases, catalytic domain"/>
    <property type="match status" value="1"/>
</dbReference>
<dbReference type="SMART" id="SM00829">
    <property type="entry name" value="PKS_ER"/>
    <property type="match status" value="1"/>
</dbReference>
<comment type="caution">
    <text evidence="3">The sequence shown here is derived from an EMBL/GenBank/DDBJ whole genome shotgun (WGS) entry which is preliminary data.</text>
</comment>
<dbReference type="Proteomes" id="UP000245119">
    <property type="component" value="Linkage Group LG6"/>
</dbReference>
<dbReference type="OMA" id="PFLTAHR"/>
<dbReference type="EMBL" id="PZQS01000006">
    <property type="protein sequence ID" value="PVD28422.1"/>
    <property type="molecule type" value="Genomic_DNA"/>
</dbReference>
<dbReference type="Gene3D" id="3.40.50.720">
    <property type="entry name" value="NAD(P)-binding Rossmann-like Domain"/>
    <property type="match status" value="1"/>
</dbReference>
<dbReference type="FunFam" id="3.40.50.720:FF:000244">
    <property type="entry name" value="quinone oxidoreductase"/>
    <property type="match status" value="1"/>
</dbReference>
<dbReference type="GO" id="GO:0005829">
    <property type="term" value="C:cytosol"/>
    <property type="evidence" value="ECO:0007669"/>
    <property type="project" value="TreeGrafter"/>
</dbReference>
<evidence type="ECO:0000256" key="1">
    <source>
        <dbReference type="ARBA" id="ARBA00022857"/>
    </source>
</evidence>
<dbReference type="STRING" id="400727.A0A2T7P4R8"/>
<keyword evidence="4" id="KW-1185">Reference proteome</keyword>
<name>A0A2T7P4R8_POMCA</name>
<dbReference type="SUPFAM" id="SSF50129">
    <property type="entry name" value="GroES-like"/>
    <property type="match status" value="1"/>
</dbReference>
<dbReference type="PANTHER" id="PTHR44154">
    <property type="entry name" value="QUINONE OXIDOREDUCTASE"/>
    <property type="match status" value="1"/>
</dbReference>
<evidence type="ECO:0000259" key="2">
    <source>
        <dbReference type="SMART" id="SM00829"/>
    </source>
</evidence>
<dbReference type="InterPro" id="IPR011032">
    <property type="entry name" value="GroES-like_sf"/>
</dbReference>
<sequence length="329" mass="34800">MKAVRIHKFGGPEVLQYEVNVPLPTLGDTQVLIRTSAACVSPVDVMTVSGKFLVKPKLPWIPGTDAAGIVEAVGSQVMKFKVGDRVFCAGAKSGAYAEMVVAEEYQTGFLGQDMSFNEGAAIGVPYCTAYRAVLQKAKARAGETVLIPHVASSAVGLAAMQICKSLGLKILVTAGTETGLALAKQHGADVAVNHREKGYEDIILDETDGTGPDIILEMAGQSNLQRDLQLLSVGGRIMIIGGGGETKVCPTTFMVKEATVKGVTLSHATDDEWTEITAGLEAGVQYKWVKPVVDKTYPLYQVAVAHEDIIVNTSGGLGNLVLEIQDPMV</sequence>
<feature type="domain" description="Enoyl reductase (ER)" evidence="2">
    <location>
        <begin position="10"/>
        <end position="322"/>
    </location>
</feature>
<dbReference type="InterPro" id="IPR020843">
    <property type="entry name" value="ER"/>
</dbReference>
<dbReference type="InterPro" id="IPR013154">
    <property type="entry name" value="ADH-like_N"/>
</dbReference>
<dbReference type="InterPro" id="IPR036291">
    <property type="entry name" value="NAD(P)-bd_dom_sf"/>
</dbReference>
<evidence type="ECO:0000313" key="3">
    <source>
        <dbReference type="EMBL" id="PVD28422.1"/>
    </source>
</evidence>
<gene>
    <name evidence="3" type="ORF">C0Q70_11009</name>
</gene>